<dbReference type="GO" id="GO:0005886">
    <property type="term" value="C:plasma membrane"/>
    <property type="evidence" value="ECO:0007669"/>
    <property type="project" value="TreeGrafter"/>
</dbReference>
<comment type="subcellular location">
    <subcellularLocation>
        <location evidence="2">Mitochondrion matrix</location>
    </subcellularLocation>
</comment>
<evidence type="ECO:0000256" key="3">
    <source>
        <dbReference type="ARBA" id="ARBA00007317"/>
    </source>
</evidence>
<dbReference type="FunFam" id="2.40.50.100:FF:000013">
    <property type="entry name" value="Dihydrolipoamide acetyltransferase component of pyruvate dehydrogenase complex"/>
    <property type="match status" value="1"/>
</dbReference>
<evidence type="ECO:0000259" key="16">
    <source>
        <dbReference type="PROSITE" id="PS51826"/>
    </source>
</evidence>
<feature type="region of interest" description="Disordered" evidence="14">
    <location>
        <begin position="1006"/>
        <end position="1046"/>
    </location>
</feature>
<dbReference type="GO" id="GO:0072659">
    <property type="term" value="P:protein localization to plasma membrane"/>
    <property type="evidence" value="ECO:0007669"/>
    <property type="project" value="TreeGrafter"/>
</dbReference>
<keyword evidence="5" id="KW-0808">Transferase</keyword>
<evidence type="ECO:0000313" key="18">
    <source>
        <dbReference type="Proteomes" id="UP000218231"/>
    </source>
</evidence>
<sequence length="1352" mass="151409">MVKLQCSCCCDTNSDSEEEQLGEGRSQKSQRNNTCCWLDWRYVCCVNSWKRVKKSAEMNHICCCAPCKPRYRRLVDSIYPKSGMEGLSSSNMQKLIFYAISHPEKLERIGEYIVMRLARDLNRGRYGLVKNGVDAMDQLLQSCHSSPSLPQFSESHLRMVQKLLESSIPKLEQLATDSFVTFSNIEESSPSYHRQYDFFISKFSQMCHASSDKYGEEAMKIRCAGLRGLRGVVWKSVTDELHPNIWEPQHMDKIVPSILFNLQASFESTEKEKTPIMIFDAGFNNDDHEPEENAKSLSDRCLRELMGKASFASLRPVIEPVLTHMDLHTKWNPPPNFAVHVFRAIIYSIQSQNSYFVIQELINHLDKLCKAEANVRIGIATVLSNIVSIAGTSIGPLLLSIFSSLLRHLKTSVDYERSGGCKDIELERQYQEALINAMGDFANALPDYQKVEMMMFTVDTILPLLNERNTKQGDDFLIHVLVKTLLKVATKYRTAYLATVFTESFLNTLIQLGLVADAKVRLIIQRIFHTLLDRHDNLMHVDRLPYVLDVADVQLTVEKCSRADQMFMRKHIADIAQMLYKAACMVSNNDPLNHLNAIQCTMSLLCIEAGFDETLIELFRLCLALQATAIEKVNEYSETKCAGIHNMIARYINLAAQLTANPSLCQHVQQVVSTRAQSGPHSMNLLIEDDDSKEAVEKQRLSEKDGKERIGLAELDKNGMLFLAEDIGESLKAAGKDISKLSLPFISTQSNVNQKTKGDVDSDSGDEIDGSKTPLPQTAGIDDVSVDLSVDWTPPPSNKHSRRNTVFSLNIPSSRIGTLGLPLNVDTLKSYASTPLDQEEEEKRANDLHFAVLNDIRTIPFEERVAAAEARSEVGELSKTVARLLVRNQEKAMSSALFKRASLICRQTRLFHGSIGRFLPVVQFKLSDIGEGIAEVQIKEWYVKEGDQVVQFDNLCEVQSDKAAVTITSRYDGTIKRLYYKVDEMAFVGKPLIDIDVASDVAESAKSELSKEEQEKAPKDEKDAPKTEETRENQSGGTSQHPGKVLATPAVRRIAMENKIDLKRVPATGKDGRVLKEDVLKFLGHVKSDYSSGTTNIRASPSTHSAGHHHPIKTFSPLAEDNVVPIRGYTRAMIKTMTEALKIPHFGYNDEINVDELVKIRRELKELGKERGVKVSYMPLFIKAASLALLEFPSLNATVDEKLENVTHKALHNICLAMDTPGGLVVPNIKHVEQRSIFEIASELDRLMEAGKRQQISRDDLTGGTFTLSNIGAIGGTYASPVIFPPQVAIGAIGKIERLPKFDHHDNVYPAHVVKVSWAADHRVVDGATMARFSNRWKSYLEKPATMLAQLK</sequence>
<dbReference type="InterPro" id="IPR003016">
    <property type="entry name" value="2-oxoA_DH_lipoyl-BS"/>
</dbReference>
<name>A0A2A2LFY4_9BILA</name>
<dbReference type="Pfam" id="PF00198">
    <property type="entry name" value="2-oxoacid_dh"/>
    <property type="match status" value="1"/>
</dbReference>
<dbReference type="InterPro" id="IPR004167">
    <property type="entry name" value="PSBD"/>
</dbReference>
<evidence type="ECO:0000256" key="9">
    <source>
        <dbReference type="ARBA" id="ARBA00023315"/>
    </source>
</evidence>
<accession>A0A2A2LFY4</accession>
<dbReference type="CDD" id="cd06849">
    <property type="entry name" value="lipoyl_domain"/>
    <property type="match status" value="1"/>
</dbReference>
<keyword evidence="9" id="KW-0012">Acyltransferase</keyword>
<dbReference type="SUPFAM" id="SSF48371">
    <property type="entry name" value="ARM repeat"/>
    <property type="match status" value="1"/>
</dbReference>
<dbReference type="PANTHER" id="PTHR12444:SF8">
    <property type="entry name" value="PROTEIN EFR3 HOMOLOG CMP44E"/>
    <property type="match status" value="1"/>
</dbReference>
<keyword evidence="8" id="KW-0496">Mitochondrion</keyword>
<reference evidence="17 18" key="1">
    <citation type="journal article" date="2017" name="Curr. Biol.">
        <title>Genome architecture and evolution of a unichromosomal asexual nematode.</title>
        <authorList>
            <person name="Fradin H."/>
            <person name="Zegar C."/>
            <person name="Gutwein M."/>
            <person name="Lucas J."/>
            <person name="Kovtun M."/>
            <person name="Corcoran D."/>
            <person name="Baugh L.R."/>
            <person name="Kiontke K."/>
            <person name="Gunsalus K."/>
            <person name="Fitch D.H."/>
            <person name="Piano F."/>
        </authorList>
    </citation>
    <scope>NUCLEOTIDE SEQUENCE [LARGE SCALE GENOMIC DNA]</scope>
    <source>
        <strain evidence="17">PF1309</strain>
    </source>
</reference>
<dbReference type="InterPro" id="IPR011989">
    <property type="entry name" value="ARM-like"/>
</dbReference>
<evidence type="ECO:0000256" key="12">
    <source>
        <dbReference type="ARBA" id="ARBA00042008"/>
    </source>
</evidence>
<feature type="domain" description="Lipoyl-binding" evidence="15">
    <location>
        <begin position="921"/>
        <end position="996"/>
    </location>
</feature>
<dbReference type="STRING" id="2018661.A0A2A2LFY4"/>
<evidence type="ECO:0000256" key="8">
    <source>
        <dbReference type="ARBA" id="ARBA00023128"/>
    </source>
</evidence>
<feature type="compositionally biased region" description="Basic and acidic residues" evidence="14">
    <location>
        <begin position="1006"/>
        <end position="1032"/>
    </location>
</feature>
<organism evidence="17 18">
    <name type="scientific">Diploscapter pachys</name>
    <dbReference type="NCBI Taxonomy" id="2018661"/>
    <lineage>
        <taxon>Eukaryota</taxon>
        <taxon>Metazoa</taxon>
        <taxon>Ecdysozoa</taxon>
        <taxon>Nematoda</taxon>
        <taxon>Chromadorea</taxon>
        <taxon>Rhabditida</taxon>
        <taxon>Rhabditina</taxon>
        <taxon>Rhabditomorpha</taxon>
        <taxon>Rhabditoidea</taxon>
        <taxon>Rhabditidae</taxon>
        <taxon>Diploscapter</taxon>
    </lineage>
</organism>
<dbReference type="Gene3D" id="2.40.50.100">
    <property type="match status" value="1"/>
</dbReference>
<evidence type="ECO:0000259" key="15">
    <source>
        <dbReference type="PROSITE" id="PS50968"/>
    </source>
</evidence>
<comment type="catalytic activity">
    <reaction evidence="13">
        <text>N(6)-[(R)-dihydrolipoyl]-L-lysyl-[protein] + 2-methylpropanoyl-CoA = N(6)-[(R)-S(8)-2-methylpropanoyldihydrolipoyl]-L-lysyl-[protein] + CoA</text>
        <dbReference type="Rhea" id="RHEA:18865"/>
        <dbReference type="Rhea" id="RHEA-COMP:10475"/>
        <dbReference type="Rhea" id="RHEA-COMP:10497"/>
        <dbReference type="ChEBI" id="CHEBI:57287"/>
        <dbReference type="ChEBI" id="CHEBI:57338"/>
        <dbReference type="ChEBI" id="CHEBI:83100"/>
        <dbReference type="ChEBI" id="CHEBI:83142"/>
        <dbReference type="EC" id="2.3.1.168"/>
    </reaction>
    <physiologicalReaction direction="left-to-right" evidence="13">
        <dbReference type="Rhea" id="RHEA:18866"/>
    </physiologicalReaction>
</comment>
<dbReference type="GO" id="GO:0043754">
    <property type="term" value="F:dihydrolipoamide branched chain acyltransferase activity"/>
    <property type="evidence" value="ECO:0007669"/>
    <property type="project" value="UniProtKB-EC"/>
</dbReference>
<evidence type="ECO:0000256" key="4">
    <source>
        <dbReference type="ARBA" id="ARBA00010216"/>
    </source>
</evidence>
<keyword evidence="6" id="KW-0450">Lipoyl</keyword>
<dbReference type="InterPro" id="IPR011053">
    <property type="entry name" value="Single_hybrid_motif"/>
</dbReference>
<evidence type="ECO:0000313" key="17">
    <source>
        <dbReference type="EMBL" id="PAV85103.1"/>
    </source>
</evidence>
<dbReference type="InterPro" id="IPR049152">
    <property type="entry name" value="EFR3-like_ARM"/>
</dbReference>
<keyword evidence="7" id="KW-0809">Transit peptide</keyword>
<comment type="similarity">
    <text evidence="3">Belongs to the 2-oxoacid dehydrogenase family.</text>
</comment>
<dbReference type="InterPro" id="IPR036625">
    <property type="entry name" value="E3-bd_dom_sf"/>
</dbReference>
<comment type="cofactor">
    <cofactor evidence="1">
        <name>(R)-lipoate</name>
        <dbReference type="ChEBI" id="CHEBI:83088"/>
    </cofactor>
</comment>
<dbReference type="InterPro" id="IPR051851">
    <property type="entry name" value="EFR3_Homologs"/>
</dbReference>
<dbReference type="PANTHER" id="PTHR12444">
    <property type="entry name" value="PROTEIN EFR3 HOMOLOG CMP44E"/>
    <property type="match status" value="1"/>
</dbReference>
<feature type="domain" description="Peripheral subunit-binding (PSBD)" evidence="16">
    <location>
        <begin position="1046"/>
        <end position="1083"/>
    </location>
</feature>
<dbReference type="FunFam" id="4.10.320.10:FF:000002">
    <property type="entry name" value="Dihydrolipoamide acetyltransferase component of pyruvate dehydrogenase complex"/>
    <property type="match status" value="1"/>
</dbReference>
<evidence type="ECO:0000256" key="1">
    <source>
        <dbReference type="ARBA" id="ARBA00001938"/>
    </source>
</evidence>
<evidence type="ECO:0000256" key="2">
    <source>
        <dbReference type="ARBA" id="ARBA00004305"/>
    </source>
</evidence>
<evidence type="ECO:0000256" key="11">
    <source>
        <dbReference type="ARBA" id="ARBA00039275"/>
    </source>
</evidence>
<dbReference type="Gene3D" id="3.30.559.10">
    <property type="entry name" value="Chloramphenicol acetyltransferase-like domain"/>
    <property type="match status" value="1"/>
</dbReference>
<evidence type="ECO:0000256" key="6">
    <source>
        <dbReference type="ARBA" id="ARBA00022823"/>
    </source>
</evidence>
<dbReference type="EMBL" id="LIAE01006806">
    <property type="protein sequence ID" value="PAV85103.1"/>
    <property type="molecule type" value="Genomic_DNA"/>
</dbReference>
<dbReference type="EC" id="2.3.1.168" evidence="10"/>
<proteinExistence type="inferred from homology"/>
<dbReference type="InterPro" id="IPR000089">
    <property type="entry name" value="Biotin_lipoyl"/>
</dbReference>
<evidence type="ECO:0000256" key="14">
    <source>
        <dbReference type="SAM" id="MobiDB-lite"/>
    </source>
</evidence>
<evidence type="ECO:0000256" key="13">
    <source>
        <dbReference type="ARBA" id="ARBA00051775"/>
    </source>
</evidence>
<keyword evidence="18" id="KW-1185">Reference proteome</keyword>
<dbReference type="GO" id="GO:0005829">
    <property type="term" value="C:cytosol"/>
    <property type="evidence" value="ECO:0007669"/>
    <property type="project" value="UniProtKB-ARBA"/>
</dbReference>
<dbReference type="Gene3D" id="1.25.10.10">
    <property type="entry name" value="Leucine-rich Repeat Variant"/>
    <property type="match status" value="1"/>
</dbReference>
<evidence type="ECO:0000256" key="10">
    <source>
        <dbReference type="ARBA" id="ARBA00038880"/>
    </source>
</evidence>
<dbReference type="Gene3D" id="4.10.320.10">
    <property type="entry name" value="E3-binding domain"/>
    <property type="match status" value="1"/>
</dbReference>
<dbReference type="SUPFAM" id="SSF52777">
    <property type="entry name" value="CoA-dependent acyltransferases"/>
    <property type="match status" value="1"/>
</dbReference>
<gene>
    <name evidence="17" type="ORF">WR25_04521</name>
</gene>
<dbReference type="Pfam" id="PF02817">
    <property type="entry name" value="E3_binding"/>
    <property type="match status" value="1"/>
</dbReference>
<dbReference type="PROSITE" id="PS00189">
    <property type="entry name" value="LIPOYL"/>
    <property type="match status" value="1"/>
</dbReference>
<evidence type="ECO:0000256" key="7">
    <source>
        <dbReference type="ARBA" id="ARBA00022946"/>
    </source>
</evidence>
<evidence type="ECO:0000256" key="5">
    <source>
        <dbReference type="ARBA" id="ARBA00022679"/>
    </source>
</evidence>
<dbReference type="InterPro" id="IPR016024">
    <property type="entry name" value="ARM-type_fold"/>
</dbReference>
<comment type="caution">
    <text evidence="17">The sequence shown here is derived from an EMBL/GenBank/DDBJ whole genome shotgun (WGS) entry which is preliminary data.</text>
</comment>
<dbReference type="PROSITE" id="PS50968">
    <property type="entry name" value="BIOTINYL_LIPOYL"/>
    <property type="match status" value="1"/>
</dbReference>
<dbReference type="PROSITE" id="PS51826">
    <property type="entry name" value="PSBD"/>
    <property type="match status" value="1"/>
</dbReference>
<dbReference type="GO" id="GO:0005759">
    <property type="term" value="C:mitochondrial matrix"/>
    <property type="evidence" value="ECO:0007669"/>
    <property type="project" value="UniProtKB-SubCell"/>
</dbReference>
<dbReference type="OrthoDB" id="19232at2759"/>
<dbReference type="Pfam" id="PF21052">
    <property type="entry name" value="EFR3_ARM"/>
    <property type="match status" value="1"/>
</dbReference>
<comment type="similarity">
    <text evidence="4">Belongs to the EFR3 family.</text>
</comment>
<dbReference type="InterPro" id="IPR023213">
    <property type="entry name" value="CAT-like_dom_sf"/>
</dbReference>
<protein>
    <recommendedName>
        <fullName evidence="11">Lipoamide acyltransferase component of branched-chain alpha-keto acid dehydrogenase complex, mitochondrial</fullName>
        <ecNumber evidence="10">2.3.1.168</ecNumber>
    </recommendedName>
    <alternativeName>
        <fullName evidence="12">Branched-chain alpha-keto acid dehydrogenase complex component E2</fullName>
    </alternativeName>
</protein>
<dbReference type="Pfam" id="PF00364">
    <property type="entry name" value="Biotin_lipoyl"/>
    <property type="match status" value="1"/>
</dbReference>
<dbReference type="SUPFAM" id="SSF47005">
    <property type="entry name" value="Peripheral subunit-binding domain of 2-oxo acid dehydrogenase complex"/>
    <property type="match status" value="1"/>
</dbReference>
<feature type="region of interest" description="Disordered" evidence="14">
    <location>
        <begin position="751"/>
        <end position="780"/>
    </location>
</feature>
<dbReference type="FunFam" id="3.30.559.10:FF:000027">
    <property type="entry name" value="Dihydrolipoamide acetyltransferase component of pyruvate dehydrogenase complex"/>
    <property type="match status" value="1"/>
</dbReference>
<dbReference type="InterPro" id="IPR001078">
    <property type="entry name" value="2-oxoacid_DH_actylTfrase"/>
</dbReference>
<dbReference type="SUPFAM" id="SSF51230">
    <property type="entry name" value="Single hybrid motif"/>
    <property type="match status" value="1"/>
</dbReference>
<dbReference type="Proteomes" id="UP000218231">
    <property type="component" value="Unassembled WGS sequence"/>
</dbReference>